<dbReference type="PRINTS" id="PR00990">
    <property type="entry name" value="RIBOKINASE"/>
</dbReference>
<comment type="similarity">
    <text evidence="9">Belongs to the carbohydrate kinase PfkB family. Ribokinase subfamily.</text>
</comment>
<comment type="function">
    <text evidence="9">Catalyzes the phosphorylation of ribose at O-5 in a reaction requiring ATP and magnesium. The resulting D-ribose-5-phosphate can then be used either for sythesis of nucleotides, histidine, and tryptophan, or as a component of the pentose phosphate pathway.</text>
</comment>
<dbReference type="HAMAP" id="MF_01987">
    <property type="entry name" value="Ribokinase"/>
    <property type="match status" value="1"/>
</dbReference>
<comment type="activity regulation">
    <text evidence="9">Activated by a monovalent cation that binds near, but not in, the active site. The most likely occupant of the site in vivo is potassium. Ion binding induces a conformational change that may alter substrate affinity.</text>
</comment>
<evidence type="ECO:0000256" key="6">
    <source>
        <dbReference type="ARBA" id="ARBA00022842"/>
    </source>
</evidence>
<accession>A0ABN1G391</accession>
<feature type="binding site" evidence="9">
    <location>
        <position position="299"/>
    </location>
    <ligand>
        <name>K(+)</name>
        <dbReference type="ChEBI" id="CHEBI:29103"/>
    </ligand>
</feature>
<dbReference type="InterPro" id="IPR029056">
    <property type="entry name" value="Ribokinase-like"/>
</dbReference>
<keyword evidence="5 9" id="KW-0067">ATP-binding</keyword>
<feature type="binding site" evidence="9">
    <location>
        <begin position="46"/>
        <end position="50"/>
    </location>
    <ligand>
        <name>substrate</name>
    </ligand>
</feature>
<evidence type="ECO:0000256" key="2">
    <source>
        <dbReference type="ARBA" id="ARBA00022723"/>
    </source>
</evidence>
<evidence type="ECO:0000313" key="11">
    <source>
        <dbReference type="EMBL" id="GAA0603252.1"/>
    </source>
</evidence>
<feature type="binding site" evidence="9">
    <location>
        <begin position="265"/>
        <end position="266"/>
    </location>
    <ligand>
        <name>ATP</name>
        <dbReference type="ChEBI" id="CHEBI:30616"/>
    </ligand>
</feature>
<feature type="binding site" evidence="9">
    <location>
        <position position="260"/>
    </location>
    <ligand>
        <name>K(+)</name>
        <dbReference type="ChEBI" id="CHEBI:29103"/>
    </ligand>
</feature>
<gene>
    <name evidence="11" type="primary">rbsK_1</name>
    <name evidence="9" type="synonym">rbsK</name>
    <name evidence="11" type="ORF">GCM10009547_01010</name>
</gene>
<proteinExistence type="inferred from homology"/>
<dbReference type="Pfam" id="PF00294">
    <property type="entry name" value="PfkB"/>
    <property type="match status" value="1"/>
</dbReference>
<organism evidence="11 12">
    <name type="scientific">Sporichthya brevicatena</name>
    <dbReference type="NCBI Taxonomy" id="171442"/>
    <lineage>
        <taxon>Bacteria</taxon>
        <taxon>Bacillati</taxon>
        <taxon>Actinomycetota</taxon>
        <taxon>Actinomycetes</taxon>
        <taxon>Sporichthyales</taxon>
        <taxon>Sporichthyaceae</taxon>
        <taxon>Sporichthya</taxon>
    </lineage>
</organism>
<feature type="binding site" evidence="9">
    <location>
        <position position="148"/>
    </location>
    <ligand>
        <name>substrate</name>
    </ligand>
</feature>
<comment type="subunit">
    <text evidence="9">Homodimer.</text>
</comment>
<comment type="caution">
    <text evidence="9">Lacks conserved residue(s) required for the propagation of feature annotation.</text>
</comment>
<evidence type="ECO:0000256" key="9">
    <source>
        <dbReference type="HAMAP-Rule" id="MF_01987"/>
    </source>
</evidence>
<keyword evidence="9" id="KW-0963">Cytoplasm</keyword>
<reference evidence="11 12" key="1">
    <citation type="journal article" date="2019" name="Int. J. Syst. Evol. Microbiol.">
        <title>The Global Catalogue of Microorganisms (GCM) 10K type strain sequencing project: providing services to taxonomists for standard genome sequencing and annotation.</title>
        <authorList>
            <consortium name="The Broad Institute Genomics Platform"/>
            <consortium name="The Broad Institute Genome Sequencing Center for Infectious Disease"/>
            <person name="Wu L."/>
            <person name="Ma J."/>
        </authorList>
    </citation>
    <scope>NUCLEOTIDE SEQUENCE [LARGE SCALE GENOMIC DNA]</scope>
    <source>
        <strain evidence="11 12">JCM 10671</strain>
    </source>
</reference>
<dbReference type="EMBL" id="BAAAHE010000001">
    <property type="protein sequence ID" value="GAA0603252.1"/>
    <property type="molecule type" value="Genomic_DNA"/>
</dbReference>
<feature type="binding site" evidence="9">
    <location>
        <position position="262"/>
    </location>
    <ligand>
        <name>K(+)</name>
        <dbReference type="ChEBI" id="CHEBI:29103"/>
    </ligand>
</feature>
<dbReference type="Proteomes" id="UP001500957">
    <property type="component" value="Unassembled WGS sequence"/>
</dbReference>
<evidence type="ECO:0000259" key="10">
    <source>
        <dbReference type="Pfam" id="PF00294"/>
    </source>
</evidence>
<feature type="binding site" evidence="9">
    <location>
        <position position="266"/>
    </location>
    <ligand>
        <name>substrate</name>
    </ligand>
</feature>
<evidence type="ECO:0000256" key="7">
    <source>
        <dbReference type="ARBA" id="ARBA00022958"/>
    </source>
</evidence>
<dbReference type="PANTHER" id="PTHR10584:SF166">
    <property type="entry name" value="RIBOKINASE"/>
    <property type="match status" value="1"/>
</dbReference>
<dbReference type="InterPro" id="IPR002139">
    <property type="entry name" value="Ribo/fructo_kinase"/>
</dbReference>
<comment type="caution">
    <text evidence="11">The sequence shown here is derived from an EMBL/GenBank/DDBJ whole genome shotgun (WGS) entry which is preliminary data.</text>
</comment>
<feature type="domain" description="Carbohydrate kinase PfkB" evidence="10">
    <location>
        <begin position="10"/>
        <end position="308"/>
    </location>
</feature>
<feature type="active site" description="Proton acceptor" evidence="9">
    <location>
        <position position="266"/>
    </location>
</feature>
<evidence type="ECO:0000256" key="8">
    <source>
        <dbReference type="ARBA" id="ARBA00023277"/>
    </source>
</evidence>
<dbReference type="PANTHER" id="PTHR10584">
    <property type="entry name" value="SUGAR KINASE"/>
    <property type="match status" value="1"/>
</dbReference>
<dbReference type="RefSeq" id="WP_344600450.1">
    <property type="nucleotide sequence ID" value="NZ_BAAAHE010000001.1"/>
</dbReference>
<dbReference type="SUPFAM" id="SSF53613">
    <property type="entry name" value="Ribokinase-like"/>
    <property type="match status" value="1"/>
</dbReference>
<feature type="binding site" evidence="9">
    <location>
        <begin position="234"/>
        <end position="239"/>
    </location>
    <ligand>
        <name>ATP</name>
        <dbReference type="ChEBI" id="CHEBI:30616"/>
    </ligand>
</feature>
<feature type="binding site" evidence="9">
    <location>
        <position position="296"/>
    </location>
    <ligand>
        <name>K(+)</name>
        <dbReference type="ChEBI" id="CHEBI:29103"/>
    </ligand>
</feature>
<comment type="pathway">
    <text evidence="9">Carbohydrate metabolism; D-ribose degradation; D-ribose 5-phosphate from beta-D-ribopyranose: step 2/2.</text>
</comment>
<evidence type="ECO:0000256" key="5">
    <source>
        <dbReference type="ARBA" id="ARBA00022840"/>
    </source>
</evidence>
<protein>
    <recommendedName>
        <fullName evidence="9">Ribokinase</fullName>
        <shortName evidence="9">RK</shortName>
        <ecNumber evidence="9">2.7.1.15</ecNumber>
    </recommendedName>
</protein>
<name>A0ABN1G391_9ACTN</name>
<comment type="cofactor">
    <cofactor evidence="9">
        <name>Mg(2+)</name>
        <dbReference type="ChEBI" id="CHEBI:18420"/>
    </cofactor>
    <text evidence="9">Requires a divalent cation, most likely magnesium in vivo, as an electrophilic catalyst to aid phosphoryl group transfer. It is the chelate of the metal and the nucleotide that is the actual substrate.</text>
</comment>
<keyword evidence="7 9" id="KW-0630">Potassium</keyword>
<comment type="subcellular location">
    <subcellularLocation>
        <location evidence="9">Cytoplasm</location>
    </subcellularLocation>
</comment>
<keyword evidence="12" id="KW-1185">Reference proteome</keyword>
<comment type="catalytic activity">
    <reaction evidence="9">
        <text>D-ribose + ATP = D-ribose 5-phosphate + ADP + H(+)</text>
        <dbReference type="Rhea" id="RHEA:13697"/>
        <dbReference type="ChEBI" id="CHEBI:15378"/>
        <dbReference type="ChEBI" id="CHEBI:30616"/>
        <dbReference type="ChEBI" id="CHEBI:47013"/>
        <dbReference type="ChEBI" id="CHEBI:78346"/>
        <dbReference type="ChEBI" id="CHEBI:456216"/>
        <dbReference type="EC" id="2.7.1.15"/>
    </reaction>
</comment>
<dbReference type="Gene3D" id="3.40.1190.20">
    <property type="match status" value="1"/>
</dbReference>
<evidence type="ECO:0000313" key="12">
    <source>
        <dbReference type="Proteomes" id="UP001500957"/>
    </source>
</evidence>
<dbReference type="InterPro" id="IPR011611">
    <property type="entry name" value="PfkB_dom"/>
</dbReference>
<evidence type="ECO:0000256" key="1">
    <source>
        <dbReference type="ARBA" id="ARBA00022679"/>
    </source>
</evidence>
<keyword evidence="4 9" id="KW-0418">Kinase</keyword>
<evidence type="ECO:0000256" key="4">
    <source>
        <dbReference type="ARBA" id="ARBA00022777"/>
    </source>
</evidence>
<keyword evidence="1 9" id="KW-0808">Transferase</keyword>
<evidence type="ECO:0000256" key="3">
    <source>
        <dbReference type="ARBA" id="ARBA00022741"/>
    </source>
</evidence>
<keyword evidence="3 9" id="KW-0547">Nucleotide-binding</keyword>
<feature type="binding site" evidence="9">
    <location>
        <position position="192"/>
    </location>
    <ligand>
        <name>ATP</name>
        <dbReference type="ChEBI" id="CHEBI:30616"/>
    </ligand>
</feature>
<keyword evidence="2 9" id="KW-0479">Metal-binding</keyword>
<feature type="binding site" evidence="9">
    <location>
        <position position="301"/>
    </location>
    <ligand>
        <name>K(+)</name>
        <dbReference type="ChEBI" id="CHEBI:29103"/>
    </ligand>
</feature>
<dbReference type="EC" id="2.7.1.15" evidence="9"/>
<feature type="binding site" evidence="9">
    <location>
        <begin position="18"/>
        <end position="20"/>
    </location>
    <ligand>
        <name>substrate</name>
    </ligand>
</feature>
<keyword evidence="8 9" id="KW-0119">Carbohydrate metabolism</keyword>
<dbReference type="InterPro" id="IPR011877">
    <property type="entry name" value="Ribokinase"/>
</dbReference>
<sequence length="330" mass="32564">MAEVSESGGRVVVVGAINTDIVINAPRLPGRGETVVGDSVQRFGGGKGANAAVAAARAGADVRLIGAVGKDADGAHALQDLTSDQVNVEAVSQLDGVATGAALIVVDADGDNQIAVGAGANGHVCAETVAGVLESLLPVAGCVLVSTEIHGPAAAAAVRRSVDAGVGCILNPAPVIPEILDLRGPHLILTPNRYEAIDFAARITGEAQSDVSEAAVARAGAALTAHTGGAVVITLGGDGVLVCRGAEQTKVPALPATVRDTTGAGDTFNGVLAARLAAGDDLRTAVVAAVTAASISVASAGARTGMPTWRQIQEVARDRAAELLSSGVNP</sequence>
<keyword evidence="6 9" id="KW-0460">Magnesium</keyword>